<dbReference type="Proteomes" id="UP000238882">
    <property type="component" value="Unassembled WGS sequence"/>
</dbReference>
<dbReference type="RefSeq" id="WP_105016773.1">
    <property type="nucleotide sequence ID" value="NZ_MSCN01000001.1"/>
</dbReference>
<dbReference type="GO" id="GO:0004222">
    <property type="term" value="F:metalloendopeptidase activity"/>
    <property type="evidence" value="ECO:0007669"/>
    <property type="project" value="TreeGrafter"/>
</dbReference>
<dbReference type="OrthoDB" id="1188206at2"/>
<comment type="caution">
    <text evidence="2">The sequence shown here is derived from an EMBL/GenBank/DDBJ whole genome shotgun (WGS) entry which is preliminary data.</text>
</comment>
<dbReference type="AlphaFoldDB" id="A0A2S7WRE4"/>
<dbReference type="EMBL" id="MSCN01000001">
    <property type="protein sequence ID" value="PQJ80177.1"/>
    <property type="molecule type" value="Genomic_DNA"/>
</dbReference>
<reference evidence="2 3" key="1">
    <citation type="submission" date="2016-12" db="EMBL/GenBank/DDBJ databases">
        <title>Trade-off between light-utilization and light-protection in marine flavobacteria.</title>
        <authorList>
            <person name="Kumagai Y."/>
            <person name="Yoshizawa S."/>
            <person name="Kogure K."/>
            <person name="Iwasaki W."/>
        </authorList>
    </citation>
    <scope>NUCLEOTIDE SEQUENCE [LARGE SCALE GENOMIC DNA]</scope>
    <source>
        <strain evidence="2 3">NBRC 108759</strain>
    </source>
</reference>
<dbReference type="InterPro" id="IPR016047">
    <property type="entry name" value="M23ase_b-sheet_dom"/>
</dbReference>
<accession>A0A2S7WRE4</accession>
<dbReference type="Gene3D" id="2.70.70.10">
    <property type="entry name" value="Glucose Permease (Domain IIA)"/>
    <property type="match status" value="1"/>
</dbReference>
<evidence type="ECO:0000259" key="1">
    <source>
        <dbReference type="Pfam" id="PF01551"/>
    </source>
</evidence>
<proteinExistence type="predicted"/>
<dbReference type="PANTHER" id="PTHR21666:SF270">
    <property type="entry name" value="MUREIN HYDROLASE ACTIVATOR ENVC"/>
    <property type="match status" value="1"/>
</dbReference>
<gene>
    <name evidence="2" type="ORF">BTO18_13775</name>
</gene>
<organism evidence="2 3">
    <name type="scientific">Polaribacter porphyrae</name>
    <dbReference type="NCBI Taxonomy" id="1137780"/>
    <lineage>
        <taxon>Bacteria</taxon>
        <taxon>Pseudomonadati</taxon>
        <taxon>Bacteroidota</taxon>
        <taxon>Flavobacteriia</taxon>
        <taxon>Flavobacteriales</taxon>
        <taxon>Flavobacteriaceae</taxon>
    </lineage>
</organism>
<dbReference type="CDD" id="cd12797">
    <property type="entry name" value="M23_peptidase"/>
    <property type="match status" value="1"/>
</dbReference>
<feature type="domain" description="M23ase beta-sheet core" evidence="1">
    <location>
        <begin position="86"/>
        <end position="169"/>
    </location>
</feature>
<dbReference type="SUPFAM" id="SSF51261">
    <property type="entry name" value="Duplicated hybrid motif"/>
    <property type="match status" value="1"/>
</dbReference>
<evidence type="ECO:0000313" key="3">
    <source>
        <dbReference type="Proteomes" id="UP000238882"/>
    </source>
</evidence>
<dbReference type="PANTHER" id="PTHR21666">
    <property type="entry name" value="PEPTIDASE-RELATED"/>
    <property type="match status" value="1"/>
</dbReference>
<dbReference type="InterPro" id="IPR011055">
    <property type="entry name" value="Dup_hybrid_motif"/>
</dbReference>
<evidence type="ECO:0000313" key="2">
    <source>
        <dbReference type="EMBL" id="PQJ80177.1"/>
    </source>
</evidence>
<protein>
    <submittedName>
        <fullName evidence="2">Peptidase M23</fullName>
    </submittedName>
</protein>
<dbReference type="InterPro" id="IPR050570">
    <property type="entry name" value="Cell_wall_metabolism_enzyme"/>
</dbReference>
<dbReference type="Pfam" id="PF01551">
    <property type="entry name" value="Peptidase_M23"/>
    <property type="match status" value="1"/>
</dbReference>
<name>A0A2S7WRE4_9FLAO</name>
<keyword evidence="3" id="KW-1185">Reference proteome</keyword>
<sequence length="200" mass="22776">MHRAFILFLIIFGCKNSSQKQVKKEFKPTTIVSKDTFKINENYIAKSFDFPVGKPNGKGYYNAQKFQENYHLGDDWNSVKGGNSDLGDPIYAIANGYVSQTKNYKGGWGNVIRIVHYLSNKKTVESLYAHCDTILVKNKVWVKKGEKIGTIGNVNGLYYAHLHLEIRDKVDLPLGAGYSKEFDGYLDPTKFIKEHRTLKN</sequence>